<organism evidence="1 2">
    <name type="scientific">Holtiella tumoricola</name>
    <dbReference type="NCBI Taxonomy" id="3018743"/>
    <lineage>
        <taxon>Bacteria</taxon>
        <taxon>Bacillati</taxon>
        <taxon>Bacillota</taxon>
        <taxon>Clostridia</taxon>
        <taxon>Lachnospirales</taxon>
        <taxon>Cellulosilyticaceae</taxon>
        <taxon>Holtiella</taxon>
    </lineage>
</organism>
<dbReference type="RefSeq" id="WP_271011318.1">
    <property type="nucleotide sequence ID" value="NZ_JAQIFT010000016.1"/>
</dbReference>
<protein>
    <submittedName>
        <fullName evidence="1">Uncharacterized protein</fullName>
    </submittedName>
</protein>
<dbReference type="Proteomes" id="UP001169242">
    <property type="component" value="Unassembled WGS sequence"/>
</dbReference>
<reference evidence="1" key="1">
    <citation type="journal article" date="2023" name="Int. J. Syst. Evol. Microbiol.">
        <title>&lt;i&gt;Holtiella tumoricola&lt;/i&gt; gen. nov. sp. nov., isolated from a human clinical sample.</title>
        <authorList>
            <person name="Allen-Vercoe E."/>
            <person name="Daigneault M.C."/>
            <person name="Vancuren S.J."/>
            <person name="Cochrane K."/>
            <person name="O'Neal L.L."/>
            <person name="Sankaranarayanan K."/>
            <person name="Lawson P.A."/>
        </authorList>
    </citation>
    <scope>NUCLEOTIDE SEQUENCE</scope>
    <source>
        <strain evidence="1">CC70A</strain>
    </source>
</reference>
<evidence type="ECO:0000313" key="1">
    <source>
        <dbReference type="EMBL" id="MDA3730812.1"/>
    </source>
</evidence>
<dbReference type="AlphaFoldDB" id="A0AA42DL03"/>
<keyword evidence="2" id="KW-1185">Reference proteome</keyword>
<name>A0AA42DL03_9FIRM</name>
<evidence type="ECO:0000313" key="2">
    <source>
        <dbReference type="Proteomes" id="UP001169242"/>
    </source>
</evidence>
<gene>
    <name evidence="1" type="ORF">PBV87_04780</name>
</gene>
<dbReference type="EMBL" id="JAQIFT010000016">
    <property type="protein sequence ID" value="MDA3730812.1"/>
    <property type="molecule type" value="Genomic_DNA"/>
</dbReference>
<sequence>MKNKKETKWHYQVTWKVEEEIQDRAQEKIKQLIEEWCKEQGAQFIDIFFEPDAFKLDIQLENNINVYKATKSLNKGLGKVISGVELYLVVTQAERLEGHSITQEIRVEKVIESLWSAEYYDLDERAADDLEAFKDYLNSRQLATIDVDDQLYIVDIEAIGALINLNCFECTKLYQYGCCCGSPCDMSRKNQRYLDKHLSNLAEEMRRLNEKDYDEVMEKGGFISFDGSIKECNGRCSLLVFHEGVYKCMAHKYALDHEIPIYELCPLSCLMYPLEIIELITDKKKKVLFFTSVVEEDFAKIYGRWGSYGSLQIDHRCVKPDEHNEIFKKEDYKPVYKVNQNLLIHEFGEGIYKGMEQLFNKTT</sequence>
<comment type="caution">
    <text evidence="1">The sequence shown here is derived from an EMBL/GenBank/DDBJ whole genome shotgun (WGS) entry which is preliminary data.</text>
</comment>
<accession>A0AA42DL03</accession>
<proteinExistence type="predicted"/>